<comment type="function">
    <text evidence="5">Acetylates the N-terminal alanine of ribosomal protein bS18.</text>
</comment>
<keyword evidence="4" id="KW-0012">Acyltransferase</keyword>
<protein>
    <recommendedName>
        <fullName evidence="5">[Ribosomal protein bS18]-alanine N-acetyltransferase</fullName>
        <ecNumber evidence="5">2.3.1.266</ecNumber>
    </recommendedName>
</protein>
<dbReference type="RefSeq" id="WP_118989605.1">
    <property type="nucleotide sequence ID" value="NZ_CP023434.1"/>
</dbReference>
<dbReference type="InterPro" id="IPR006464">
    <property type="entry name" value="AcTrfase_RimI/Ard1"/>
</dbReference>
<keyword evidence="2 5" id="KW-0963">Cytoplasm</keyword>
<dbReference type="PANTHER" id="PTHR43420:SF44">
    <property type="entry name" value="ACETYLTRANSFERASE YPEA"/>
    <property type="match status" value="1"/>
</dbReference>
<accession>A0A347WHX4</accession>
<dbReference type="InterPro" id="IPR050680">
    <property type="entry name" value="YpeA/RimI_acetyltransf"/>
</dbReference>
<dbReference type="CDD" id="cd04301">
    <property type="entry name" value="NAT_SF"/>
    <property type="match status" value="1"/>
</dbReference>
<dbReference type="OrthoDB" id="9794566at2"/>
<evidence type="ECO:0000256" key="2">
    <source>
        <dbReference type="ARBA" id="ARBA00022490"/>
    </source>
</evidence>
<name>A0A347WHX4_9LACT</name>
<keyword evidence="8" id="KW-1185">Reference proteome</keyword>
<dbReference type="PROSITE" id="PS51186">
    <property type="entry name" value="GNAT"/>
    <property type="match status" value="1"/>
</dbReference>
<dbReference type="NCBIfam" id="TIGR01575">
    <property type="entry name" value="rimI"/>
    <property type="match status" value="1"/>
</dbReference>
<dbReference type="Pfam" id="PF00583">
    <property type="entry name" value="Acetyltransf_1"/>
    <property type="match status" value="1"/>
</dbReference>
<dbReference type="KEGG" id="abae:CL176_00795"/>
<evidence type="ECO:0000313" key="7">
    <source>
        <dbReference type="EMBL" id="AXY24681.1"/>
    </source>
</evidence>
<dbReference type="InterPro" id="IPR016181">
    <property type="entry name" value="Acyl_CoA_acyltransferase"/>
</dbReference>
<comment type="similarity">
    <text evidence="1 5">Belongs to the acetyltransferase family. RimI subfamily.</text>
</comment>
<evidence type="ECO:0000313" key="8">
    <source>
        <dbReference type="Proteomes" id="UP000263232"/>
    </source>
</evidence>
<organism evidence="7 8">
    <name type="scientific">Suicoccus acidiformans</name>
    <dbReference type="NCBI Taxonomy" id="2036206"/>
    <lineage>
        <taxon>Bacteria</taxon>
        <taxon>Bacillati</taxon>
        <taxon>Bacillota</taxon>
        <taxon>Bacilli</taxon>
        <taxon>Lactobacillales</taxon>
        <taxon>Aerococcaceae</taxon>
        <taxon>Suicoccus</taxon>
    </lineage>
</organism>
<dbReference type="PANTHER" id="PTHR43420">
    <property type="entry name" value="ACETYLTRANSFERASE"/>
    <property type="match status" value="1"/>
</dbReference>
<comment type="catalytic activity">
    <reaction evidence="5">
        <text>N-terminal L-alanyl-[ribosomal protein bS18] + acetyl-CoA = N-terminal N(alpha)-acetyl-L-alanyl-[ribosomal protein bS18] + CoA + H(+)</text>
        <dbReference type="Rhea" id="RHEA:43756"/>
        <dbReference type="Rhea" id="RHEA-COMP:10676"/>
        <dbReference type="Rhea" id="RHEA-COMP:10677"/>
        <dbReference type="ChEBI" id="CHEBI:15378"/>
        <dbReference type="ChEBI" id="CHEBI:57287"/>
        <dbReference type="ChEBI" id="CHEBI:57288"/>
        <dbReference type="ChEBI" id="CHEBI:64718"/>
        <dbReference type="ChEBI" id="CHEBI:83683"/>
        <dbReference type="EC" id="2.3.1.266"/>
    </reaction>
</comment>
<gene>
    <name evidence="7" type="primary">rimI</name>
    <name evidence="7" type="ORF">CL176_00795</name>
</gene>
<dbReference type="EC" id="2.3.1.266" evidence="5"/>
<evidence type="ECO:0000256" key="3">
    <source>
        <dbReference type="ARBA" id="ARBA00022679"/>
    </source>
</evidence>
<proteinExistence type="inferred from homology"/>
<dbReference type="GO" id="GO:0005737">
    <property type="term" value="C:cytoplasm"/>
    <property type="evidence" value="ECO:0007669"/>
    <property type="project" value="UniProtKB-SubCell"/>
</dbReference>
<evidence type="ECO:0000256" key="5">
    <source>
        <dbReference type="RuleBase" id="RU363094"/>
    </source>
</evidence>
<dbReference type="SUPFAM" id="SSF55729">
    <property type="entry name" value="Acyl-CoA N-acyltransferases (Nat)"/>
    <property type="match status" value="1"/>
</dbReference>
<keyword evidence="3 7" id="KW-0808">Transferase</keyword>
<dbReference type="Proteomes" id="UP000263232">
    <property type="component" value="Chromosome"/>
</dbReference>
<comment type="subcellular location">
    <subcellularLocation>
        <location evidence="5">Cytoplasm</location>
    </subcellularLocation>
</comment>
<dbReference type="AlphaFoldDB" id="A0A347WHX4"/>
<evidence type="ECO:0000256" key="1">
    <source>
        <dbReference type="ARBA" id="ARBA00005395"/>
    </source>
</evidence>
<sequence length="148" mass="16881">MPLEEVLLPEGVLPSTWQTALYDAAASFHWQANMLEADLALPYSRHICWGEGKQLIAYLSGHLIAGEFTVNQVYVQPDYRGQSYGSQLLARFLDLGASWGVEAVYLEVRASNYVARQLYQQAGFTELAQRKNYYKKPTEDAIIMYYQM</sequence>
<dbReference type="InterPro" id="IPR000182">
    <property type="entry name" value="GNAT_dom"/>
</dbReference>
<dbReference type="Gene3D" id="3.40.630.30">
    <property type="match status" value="1"/>
</dbReference>
<evidence type="ECO:0000256" key="4">
    <source>
        <dbReference type="ARBA" id="ARBA00023315"/>
    </source>
</evidence>
<dbReference type="EMBL" id="CP023434">
    <property type="protein sequence ID" value="AXY24681.1"/>
    <property type="molecule type" value="Genomic_DNA"/>
</dbReference>
<dbReference type="GO" id="GO:0008999">
    <property type="term" value="F:protein-N-terminal-alanine acetyltransferase activity"/>
    <property type="evidence" value="ECO:0007669"/>
    <property type="project" value="UniProtKB-EC"/>
</dbReference>
<reference evidence="7 8" key="1">
    <citation type="submission" date="2017-09" db="EMBL/GenBank/DDBJ databases">
        <title>Complete genome sequence of Oxytococcus suis strain ZY16052.</title>
        <authorList>
            <person name="Li F."/>
        </authorList>
    </citation>
    <scope>NUCLEOTIDE SEQUENCE [LARGE SCALE GENOMIC DNA]</scope>
    <source>
        <strain evidence="7 8">ZY16052</strain>
    </source>
</reference>
<feature type="domain" description="N-acetyltransferase" evidence="6">
    <location>
        <begin position="1"/>
        <end position="148"/>
    </location>
</feature>
<evidence type="ECO:0000259" key="6">
    <source>
        <dbReference type="PROSITE" id="PS51186"/>
    </source>
</evidence>